<feature type="signal peptide" evidence="2">
    <location>
        <begin position="1"/>
        <end position="22"/>
    </location>
</feature>
<feature type="region of interest" description="Disordered" evidence="1">
    <location>
        <begin position="219"/>
        <end position="247"/>
    </location>
</feature>
<accession>A0AAD2CH77</accession>
<gene>
    <name evidence="3" type="ORF">CYCCA115_LOCUS3970</name>
</gene>
<organism evidence="3 4">
    <name type="scientific">Cylindrotheca closterium</name>
    <dbReference type="NCBI Taxonomy" id="2856"/>
    <lineage>
        <taxon>Eukaryota</taxon>
        <taxon>Sar</taxon>
        <taxon>Stramenopiles</taxon>
        <taxon>Ochrophyta</taxon>
        <taxon>Bacillariophyta</taxon>
        <taxon>Bacillariophyceae</taxon>
        <taxon>Bacillariophycidae</taxon>
        <taxon>Bacillariales</taxon>
        <taxon>Bacillariaceae</taxon>
        <taxon>Cylindrotheca</taxon>
    </lineage>
</organism>
<dbReference type="EMBL" id="CAKOGP040000347">
    <property type="protein sequence ID" value="CAJ1934629.1"/>
    <property type="molecule type" value="Genomic_DNA"/>
</dbReference>
<evidence type="ECO:0000256" key="2">
    <source>
        <dbReference type="SAM" id="SignalP"/>
    </source>
</evidence>
<evidence type="ECO:0000256" key="1">
    <source>
        <dbReference type="SAM" id="MobiDB-lite"/>
    </source>
</evidence>
<name>A0AAD2CH77_9STRA</name>
<protein>
    <submittedName>
        <fullName evidence="3">Uncharacterized protein</fullName>
    </submittedName>
</protein>
<sequence length="277" mass="29543">MKTFLTLSLAALIATTTTTVSANEAEDGHTHTNDHEHGHKCACDAITYDFDIDCANTQAMTDALARLQAGQCASNCNNFACEKDWLIVQTHHDHCPEDGIPVAIENGFHDYDGVCSSCDIVRQEIPGAPQCPTVNCTDGSGNLAFQRLLTKSCNSQCSETDCKDDWLTLRVAHDFCENGALSQSSEEGLHALEEPCANFQCNLPLDQIANTLECSPEDLKQAHDDHGDDHADHDASPNMAPGGSGNGDGFDMGSAGVTNLALGAVALFMNLLVAALF</sequence>
<dbReference type="AlphaFoldDB" id="A0AAD2CH77"/>
<feature type="chain" id="PRO_5042212008" evidence="2">
    <location>
        <begin position="23"/>
        <end position="277"/>
    </location>
</feature>
<evidence type="ECO:0000313" key="3">
    <source>
        <dbReference type="EMBL" id="CAJ1934629.1"/>
    </source>
</evidence>
<proteinExistence type="predicted"/>
<feature type="compositionally biased region" description="Basic and acidic residues" evidence="1">
    <location>
        <begin position="219"/>
        <end position="235"/>
    </location>
</feature>
<comment type="caution">
    <text evidence="3">The sequence shown here is derived from an EMBL/GenBank/DDBJ whole genome shotgun (WGS) entry which is preliminary data.</text>
</comment>
<evidence type="ECO:0000313" key="4">
    <source>
        <dbReference type="Proteomes" id="UP001295423"/>
    </source>
</evidence>
<keyword evidence="4" id="KW-1185">Reference proteome</keyword>
<keyword evidence="2" id="KW-0732">Signal</keyword>
<dbReference type="Proteomes" id="UP001295423">
    <property type="component" value="Unassembled WGS sequence"/>
</dbReference>
<reference evidence="3" key="1">
    <citation type="submission" date="2023-08" db="EMBL/GenBank/DDBJ databases">
        <authorList>
            <person name="Audoor S."/>
            <person name="Bilcke G."/>
        </authorList>
    </citation>
    <scope>NUCLEOTIDE SEQUENCE</scope>
</reference>